<name>A0ACB9M0Y8_BAUVA</name>
<dbReference type="Proteomes" id="UP000828941">
    <property type="component" value="Chromosome 10"/>
</dbReference>
<sequence length="69" mass="8053">MKRRCYRGTYDQSSSSLYKEKKKEDSRPQKIADGNRGDDLIVEIFSESQASGIQNSGAYIFQSWKFFQF</sequence>
<proteinExistence type="predicted"/>
<comment type="caution">
    <text evidence="1">The sequence shown here is derived from an EMBL/GenBank/DDBJ whole genome shotgun (WGS) entry which is preliminary data.</text>
</comment>
<organism evidence="1 2">
    <name type="scientific">Bauhinia variegata</name>
    <name type="common">Purple orchid tree</name>
    <name type="synonym">Phanera variegata</name>
    <dbReference type="NCBI Taxonomy" id="167791"/>
    <lineage>
        <taxon>Eukaryota</taxon>
        <taxon>Viridiplantae</taxon>
        <taxon>Streptophyta</taxon>
        <taxon>Embryophyta</taxon>
        <taxon>Tracheophyta</taxon>
        <taxon>Spermatophyta</taxon>
        <taxon>Magnoliopsida</taxon>
        <taxon>eudicotyledons</taxon>
        <taxon>Gunneridae</taxon>
        <taxon>Pentapetalae</taxon>
        <taxon>rosids</taxon>
        <taxon>fabids</taxon>
        <taxon>Fabales</taxon>
        <taxon>Fabaceae</taxon>
        <taxon>Cercidoideae</taxon>
        <taxon>Cercideae</taxon>
        <taxon>Bauhiniinae</taxon>
        <taxon>Bauhinia</taxon>
    </lineage>
</organism>
<gene>
    <name evidence="1" type="ORF">L6164_025561</name>
</gene>
<reference evidence="1 2" key="1">
    <citation type="journal article" date="2022" name="DNA Res.">
        <title>Chromosomal-level genome assembly of the orchid tree Bauhinia variegata (Leguminosae; Cercidoideae) supports the allotetraploid origin hypothesis of Bauhinia.</title>
        <authorList>
            <person name="Zhong Y."/>
            <person name="Chen Y."/>
            <person name="Zheng D."/>
            <person name="Pang J."/>
            <person name="Liu Y."/>
            <person name="Luo S."/>
            <person name="Meng S."/>
            <person name="Qian L."/>
            <person name="Wei D."/>
            <person name="Dai S."/>
            <person name="Zhou R."/>
        </authorList>
    </citation>
    <scope>NUCLEOTIDE SEQUENCE [LARGE SCALE GENOMIC DNA]</scope>
    <source>
        <strain evidence="1">BV-YZ2020</strain>
    </source>
</reference>
<evidence type="ECO:0000313" key="2">
    <source>
        <dbReference type="Proteomes" id="UP000828941"/>
    </source>
</evidence>
<accession>A0ACB9M0Y8</accession>
<protein>
    <submittedName>
        <fullName evidence="1">Uncharacterized protein</fullName>
    </submittedName>
</protein>
<keyword evidence="2" id="KW-1185">Reference proteome</keyword>
<evidence type="ECO:0000313" key="1">
    <source>
        <dbReference type="EMBL" id="KAI4317712.1"/>
    </source>
</evidence>
<dbReference type="EMBL" id="CM039435">
    <property type="protein sequence ID" value="KAI4317712.1"/>
    <property type="molecule type" value="Genomic_DNA"/>
</dbReference>